<evidence type="ECO:0000313" key="1">
    <source>
        <dbReference type="EMBL" id="JAH54734.1"/>
    </source>
</evidence>
<organism evidence="1">
    <name type="scientific">Anguilla anguilla</name>
    <name type="common">European freshwater eel</name>
    <name type="synonym">Muraena anguilla</name>
    <dbReference type="NCBI Taxonomy" id="7936"/>
    <lineage>
        <taxon>Eukaryota</taxon>
        <taxon>Metazoa</taxon>
        <taxon>Chordata</taxon>
        <taxon>Craniata</taxon>
        <taxon>Vertebrata</taxon>
        <taxon>Euteleostomi</taxon>
        <taxon>Actinopterygii</taxon>
        <taxon>Neopterygii</taxon>
        <taxon>Teleostei</taxon>
        <taxon>Anguilliformes</taxon>
        <taxon>Anguillidae</taxon>
        <taxon>Anguilla</taxon>
    </lineage>
</organism>
<proteinExistence type="predicted"/>
<sequence>MCLYAARDLAYNGGILNMCPFKLVFNVYFAIKFCYREYL</sequence>
<dbReference type="AlphaFoldDB" id="A0A0E9TM49"/>
<reference evidence="1" key="2">
    <citation type="journal article" date="2015" name="Fish Shellfish Immunol.">
        <title>Early steps in the European eel (Anguilla anguilla)-Vibrio vulnificus interaction in the gills: Role of the RtxA13 toxin.</title>
        <authorList>
            <person name="Callol A."/>
            <person name="Pajuelo D."/>
            <person name="Ebbesson L."/>
            <person name="Teles M."/>
            <person name="MacKenzie S."/>
            <person name="Amaro C."/>
        </authorList>
    </citation>
    <scope>NUCLEOTIDE SEQUENCE</scope>
</reference>
<protein>
    <submittedName>
        <fullName evidence="1">Uncharacterized protein</fullName>
    </submittedName>
</protein>
<reference evidence="1" key="1">
    <citation type="submission" date="2014-11" db="EMBL/GenBank/DDBJ databases">
        <authorList>
            <person name="Amaro Gonzalez C."/>
        </authorList>
    </citation>
    <scope>NUCLEOTIDE SEQUENCE</scope>
</reference>
<accession>A0A0E9TM49</accession>
<dbReference type="EMBL" id="GBXM01053843">
    <property type="protein sequence ID" value="JAH54734.1"/>
    <property type="molecule type" value="Transcribed_RNA"/>
</dbReference>
<name>A0A0E9TM49_ANGAN</name>